<proteinExistence type="predicted"/>
<dbReference type="PANTHER" id="PTHR46118">
    <property type="entry name" value="PROTEIN ABHD11"/>
    <property type="match status" value="1"/>
</dbReference>
<evidence type="ECO:0000313" key="4">
    <source>
        <dbReference type="Proteomes" id="UP000516369"/>
    </source>
</evidence>
<dbReference type="PRINTS" id="PR00111">
    <property type="entry name" value="ABHYDROLASE"/>
</dbReference>
<evidence type="ECO:0000256" key="1">
    <source>
        <dbReference type="ARBA" id="ARBA00022801"/>
    </source>
</evidence>
<dbReference type="GO" id="GO:0016787">
    <property type="term" value="F:hydrolase activity"/>
    <property type="evidence" value="ECO:0007669"/>
    <property type="project" value="UniProtKB-KW"/>
</dbReference>
<accession>A0A7H1N1E1</accession>
<name>A0A7H1N1E1_9PROT</name>
<keyword evidence="1 3" id="KW-0378">Hydrolase</keyword>
<gene>
    <name evidence="3" type="ORF">HQ394_09515</name>
</gene>
<dbReference type="Proteomes" id="UP000516369">
    <property type="component" value="Chromosome"/>
</dbReference>
<dbReference type="PANTHER" id="PTHR46118:SF4">
    <property type="entry name" value="PROTEIN ABHD11"/>
    <property type="match status" value="1"/>
</dbReference>
<dbReference type="InterPro" id="IPR029058">
    <property type="entry name" value="AB_hydrolase_fold"/>
</dbReference>
<feature type="domain" description="AB hydrolase-1" evidence="2">
    <location>
        <begin position="18"/>
        <end position="250"/>
    </location>
</feature>
<evidence type="ECO:0000259" key="2">
    <source>
        <dbReference type="Pfam" id="PF12697"/>
    </source>
</evidence>
<dbReference type="AlphaFoldDB" id="A0A7H1N1E1"/>
<dbReference type="EMBL" id="CP053923">
    <property type="protein sequence ID" value="QNT69527.1"/>
    <property type="molecule type" value="Genomic_DNA"/>
</dbReference>
<dbReference type="KEGG" id="dvn:HQ394_09515"/>
<dbReference type="RefSeq" id="WP_190263026.1">
    <property type="nucleotide sequence ID" value="NZ_CP053923.1"/>
</dbReference>
<dbReference type="InterPro" id="IPR000073">
    <property type="entry name" value="AB_hydrolase_1"/>
</dbReference>
<dbReference type="Gene3D" id="3.40.50.1820">
    <property type="entry name" value="alpha/beta hydrolase"/>
    <property type="match status" value="1"/>
</dbReference>
<keyword evidence="4" id="KW-1185">Reference proteome</keyword>
<evidence type="ECO:0000313" key="3">
    <source>
        <dbReference type="EMBL" id="QNT69527.1"/>
    </source>
</evidence>
<dbReference type="Pfam" id="PF12697">
    <property type="entry name" value="Abhydrolase_6"/>
    <property type="match status" value="1"/>
</dbReference>
<protein>
    <submittedName>
        <fullName evidence="3">Alpha/beta fold hydrolase</fullName>
    </submittedName>
</protein>
<reference evidence="3 4" key="1">
    <citation type="submission" date="2020-05" db="EMBL/GenBank/DDBJ databases">
        <title>Complete closed genome sequence of Defluviicoccus vanus.</title>
        <authorList>
            <person name="Bessarab I."/>
            <person name="Arumugam K."/>
            <person name="Maszenan A.M."/>
            <person name="Seviour R.J."/>
            <person name="Williams R.B."/>
        </authorList>
    </citation>
    <scope>NUCLEOTIDE SEQUENCE [LARGE SCALE GENOMIC DNA]</scope>
    <source>
        <strain evidence="3 4">Ben 114</strain>
    </source>
</reference>
<organism evidence="3 4">
    <name type="scientific">Defluviicoccus vanus</name>
    <dbReference type="NCBI Taxonomy" id="111831"/>
    <lineage>
        <taxon>Bacteria</taxon>
        <taxon>Pseudomonadati</taxon>
        <taxon>Pseudomonadota</taxon>
        <taxon>Alphaproteobacteria</taxon>
        <taxon>Rhodospirillales</taxon>
        <taxon>Rhodospirillaceae</taxon>
        <taxon>Defluviicoccus</taxon>
    </lineage>
</organism>
<sequence>MSSIPLAFRDYGKQGRPIIILHGLFGNARNWHTIALRLASEYRVYTLDLRNHGESPWTPTMSFPEMADDLAAFITDHHLTEAVVVGHSLGGKTAMLFALRDAKLVEQLVVIDIAPVRYRHDYRDYVDAMQGLDMQRIGRRSEADAALAAAIPEAALRRFLVQNLATGPKGLVWKINLDAIRRSMAELLDFPYVADWEFEGRTLFVSGDQSDYIQPQHQGRIFAMFPQAEFTVIKEAGHRVHVDQPERFVERLIEFLESAQA</sequence>
<dbReference type="SUPFAM" id="SSF53474">
    <property type="entry name" value="alpha/beta-Hydrolases"/>
    <property type="match status" value="1"/>
</dbReference>